<dbReference type="PANTHER" id="PTHR42194">
    <property type="entry name" value="UPF0276 PROTEIN HI_1600"/>
    <property type="match status" value="1"/>
</dbReference>
<name>A0A916YAE0_9SPHN</name>
<sequence length="215" mass="23887">MTTIEPFCGYGLGLRQPHYRDFLNGDVPVDFVEVISENFMVDGGLPLDVLDAVRTSHEVVLHGVSLSPGSAHGLNTAYLDRLAALVDRVQPLWVSDHLCWTRSSAHNSHDLLPLPMTAEALDVVCANVQRTQDRLRRPILLENPSSYMTFPEDEFAEWDFFAEVFAAPVASSCSTSTTFSSAPTTTTSPLRAISIPCRWIVFARSTWRDTCRVKS</sequence>
<dbReference type="PANTHER" id="PTHR42194:SF1">
    <property type="entry name" value="UPF0276 PROTEIN HI_1600"/>
    <property type="match status" value="1"/>
</dbReference>
<dbReference type="Gene3D" id="3.20.20.150">
    <property type="entry name" value="Divalent-metal-dependent TIM barrel enzymes"/>
    <property type="match status" value="1"/>
</dbReference>
<protein>
    <recommendedName>
        <fullName evidence="3">DUF692 domain-containing protein</fullName>
    </recommendedName>
</protein>
<gene>
    <name evidence="1" type="ORF">GCM10010989_09690</name>
</gene>
<comment type="caution">
    <text evidence="1">The sequence shown here is derived from an EMBL/GenBank/DDBJ whole genome shotgun (WGS) entry which is preliminary data.</text>
</comment>
<organism evidence="1 2">
    <name type="scientific">Croceicoccus pelagius</name>
    <dbReference type="NCBI Taxonomy" id="1703341"/>
    <lineage>
        <taxon>Bacteria</taxon>
        <taxon>Pseudomonadati</taxon>
        <taxon>Pseudomonadota</taxon>
        <taxon>Alphaproteobacteria</taxon>
        <taxon>Sphingomonadales</taxon>
        <taxon>Erythrobacteraceae</taxon>
        <taxon>Croceicoccus</taxon>
    </lineage>
</organism>
<evidence type="ECO:0008006" key="3">
    <source>
        <dbReference type="Google" id="ProtNLM"/>
    </source>
</evidence>
<dbReference type="InterPro" id="IPR007801">
    <property type="entry name" value="MbnB/TglH/ChrH"/>
</dbReference>
<dbReference type="NCBIfam" id="NF003818">
    <property type="entry name" value="PRK05409.1"/>
    <property type="match status" value="1"/>
</dbReference>
<dbReference type="EMBL" id="BMIO01000003">
    <property type="protein sequence ID" value="GGD37616.1"/>
    <property type="molecule type" value="Genomic_DNA"/>
</dbReference>
<accession>A0A916YAE0</accession>
<dbReference type="AlphaFoldDB" id="A0A916YAE0"/>
<keyword evidence="2" id="KW-1185">Reference proteome</keyword>
<dbReference type="Proteomes" id="UP000598997">
    <property type="component" value="Unassembled WGS sequence"/>
</dbReference>
<proteinExistence type="predicted"/>
<evidence type="ECO:0000313" key="2">
    <source>
        <dbReference type="Proteomes" id="UP000598997"/>
    </source>
</evidence>
<reference evidence="1 2" key="1">
    <citation type="journal article" date="2014" name="Int. J. Syst. Evol. Microbiol.">
        <title>Complete genome sequence of Corynebacterium casei LMG S-19264T (=DSM 44701T), isolated from a smear-ripened cheese.</title>
        <authorList>
            <consortium name="US DOE Joint Genome Institute (JGI-PGF)"/>
            <person name="Walter F."/>
            <person name="Albersmeier A."/>
            <person name="Kalinowski J."/>
            <person name="Ruckert C."/>
        </authorList>
    </citation>
    <scope>NUCLEOTIDE SEQUENCE [LARGE SCALE GENOMIC DNA]</scope>
    <source>
        <strain evidence="1 2">CGMCC 1.15358</strain>
    </source>
</reference>
<evidence type="ECO:0000313" key="1">
    <source>
        <dbReference type="EMBL" id="GGD37616.1"/>
    </source>
</evidence>
<dbReference type="Pfam" id="PF05114">
    <property type="entry name" value="MbnB_TglH_ChrH"/>
    <property type="match status" value="1"/>
</dbReference>